<dbReference type="AlphaFoldDB" id="A0AAV8V2V0"/>
<accession>A0AAV8V2V0</accession>
<feature type="compositionally biased region" description="Low complexity" evidence="6">
    <location>
        <begin position="188"/>
        <end position="198"/>
    </location>
</feature>
<dbReference type="EMBL" id="JAMWBK010000001">
    <property type="protein sequence ID" value="KAJ8909184.1"/>
    <property type="molecule type" value="Genomic_DNA"/>
</dbReference>
<evidence type="ECO:0000256" key="3">
    <source>
        <dbReference type="ARBA" id="ARBA00022737"/>
    </source>
</evidence>
<feature type="repeat" description="Pumilio" evidence="5">
    <location>
        <begin position="885"/>
        <end position="920"/>
    </location>
</feature>
<evidence type="ECO:0000256" key="4">
    <source>
        <dbReference type="ARBA" id="ARBA00022884"/>
    </source>
</evidence>
<feature type="compositionally biased region" description="Gly residues" evidence="6">
    <location>
        <begin position="257"/>
        <end position="266"/>
    </location>
</feature>
<evidence type="ECO:0000313" key="9">
    <source>
        <dbReference type="Proteomes" id="UP001157974"/>
    </source>
</evidence>
<evidence type="ECO:0000256" key="2">
    <source>
        <dbReference type="ARBA" id="ARBA00022490"/>
    </source>
</evidence>
<dbReference type="PANTHER" id="PTHR12537:SF12">
    <property type="entry name" value="MATERNAL PROTEIN PUMILIO"/>
    <property type="match status" value="1"/>
</dbReference>
<reference evidence="8 9" key="1">
    <citation type="journal article" date="2023" name="Nat. Commun.">
        <title>Origin of minicircular mitochondrial genomes in red algae.</title>
        <authorList>
            <person name="Lee Y."/>
            <person name="Cho C.H."/>
            <person name="Lee Y.M."/>
            <person name="Park S.I."/>
            <person name="Yang J.H."/>
            <person name="West J.A."/>
            <person name="Bhattacharya D."/>
            <person name="Yoon H.S."/>
        </authorList>
    </citation>
    <scope>NUCLEOTIDE SEQUENCE [LARGE SCALE GENOMIC DNA]</scope>
    <source>
        <strain evidence="8 9">CCMP1338</strain>
        <tissue evidence="8">Whole cell</tissue>
    </source>
</reference>
<dbReference type="Gene3D" id="1.25.10.10">
    <property type="entry name" value="Leucine-rich Repeat Variant"/>
    <property type="match status" value="1"/>
</dbReference>
<feature type="compositionally biased region" description="Polar residues" evidence="6">
    <location>
        <begin position="145"/>
        <end position="157"/>
    </location>
</feature>
<feature type="repeat" description="Pumilio" evidence="5">
    <location>
        <begin position="957"/>
        <end position="992"/>
    </location>
</feature>
<sequence length="1061" mass="114242">MSNGDRGVENVAWGLGSMNIAENGGNEKPVDPIAPNVAASLLYRGGAVEDDGPLTRSNSAPPTLFDALEDFHSEDHDHKGIESVLENAFDSEQDPQHRVHRPALFEDYGFGPKGRAPSPPLHGTGVPSQLGSAKPTSYLMASKKNLASSTGAPSPKSSPRMAPNPPQPVVGTPAASERDSWNARIAEVSEVSVGSGVSPWSKAGVDRLNPGYEFQASPPAANTVPALETQPAGASSPRVPHMHSFDVPNDDNESTGGIWGPMGGGPSSPAISASPHLAPSKRTQSLRHIAAPASPILPPRNRAPSPMSSQMFVPGQGSGQGNIGSSQQVPLSFAEHIQQKHQQQQHQHQQPPHKVHQPQPRAFQQAQQSHKLQQPQPRTLQQQQQQMRQRQPSPVQLQPRVQGSMQAVGSVPSPSPSPPPAPAGTPQPNGAAQYIETPKMGSMELNMFSSSGMAPPVLPYQAENDFSKLGEYYPDGGTAGSGMPAAVAQQAQRGMFLGSDMSLVGGGGGLPGSTGASSQFPLGTNSPAANNMLFQGGVLGGPNAPSLGAMDEGATADFKNISLQMQMAALINVQQMYAAQMAQMASMANPSNPNVNPAALNGAFPGMKNPLTMPQMQEYDERELEGMGDRRGVPYGSPGIQGLDRQRKKMGEPPVGSPINRRLQRGRRGGRQDDYLGYGDRRAGNVGIIGVPETIQSRSPLLETFRATSASVGRSAGAADAGSGMLPMNSGIGPREWHLGELKGHVVEFATDQHGSRFIQQQLEVASQEEVQIVLTETLEDVQILMMDVFGNYVVQKLLEYGGKQAVQLIAAELSGRMLTLSLHMYGCRVVQKVLEVLDNDARGSLVRELDSHILKCIHDQNGNHVIQKCVQLVDPAGMQFIVDAVIAQAVTLAEHSYGCRVVQRILEHGAQEQKEPIMKEIMRSIEHLINDQYGNYVIQHVVEHGTQYERDVIIDIARKNIYVLSQHKFASNVVERCLQHGSIEQRRELIEMFIVGPEGPPNPSPLGSLVRDQYGNYVVQRILDIAEPGQRMRVVDILRDQVSAIKKYSYGKHIVARLEH</sequence>
<feature type="repeat" description="Pumilio" evidence="5">
    <location>
        <begin position="1002"/>
        <end position="1037"/>
    </location>
</feature>
<comment type="subcellular location">
    <subcellularLocation>
        <location evidence="1">Cytoplasm</location>
    </subcellularLocation>
</comment>
<dbReference type="GO" id="GO:0005737">
    <property type="term" value="C:cytoplasm"/>
    <property type="evidence" value="ECO:0007669"/>
    <property type="project" value="UniProtKB-SubCell"/>
</dbReference>
<evidence type="ECO:0000313" key="8">
    <source>
        <dbReference type="EMBL" id="KAJ8909184.1"/>
    </source>
</evidence>
<feature type="region of interest" description="Disordered" evidence="6">
    <location>
        <begin position="106"/>
        <end position="133"/>
    </location>
</feature>
<dbReference type="PROSITE" id="PS50302">
    <property type="entry name" value="PUM"/>
    <property type="match status" value="8"/>
</dbReference>
<comment type="caution">
    <text evidence="8">The sequence shown here is derived from an EMBL/GenBank/DDBJ whole genome shotgun (WGS) entry which is preliminary data.</text>
</comment>
<evidence type="ECO:0000256" key="5">
    <source>
        <dbReference type="PROSITE-ProRule" id="PRU00317"/>
    </source>
</evidence>
<dbReference type="InterPro" id="IPR001313">
    <property type="entry name" value="Pumilio_RNA-bd_rpt"/>
</dbReference>
<feature type="compositionally biased region" description="Low complexity" evidence="6">
    <location>
        <begin position="267"/>
        <end position="280"/>
    </location>
</feature>
<feature type="repeat" description="Pumilio" evidence="5">
    <location>
        <begin position="777"/>
        <end position="812"/>
    </location>
</feature>
<dbReference type="PANTHER" id="PTHR12537">
    <property type="entry name" value="RNA BINDING PROTEIN PUMILIO-RELATED"/>
    <property type="match status" value="1"/>
</dbReference>
<feature type="domain" description="PUM-HD" evidence="7">
    <location>
        <begin position="720"/>
        <end position="1061"/>
    </location>
</feature>
<gene>
    <name evidence="8" type="ORF">NDN08_005877</name>
</gene>
<feature type="repeat" description="Pumilio" evidence="5">
    <location>
        <begin position="813"/>
        <end position="848"/>
    </location>
</feature>
<feature type="compositionally biased region" description="Pro residues" evidence="6">
    <location>
        <begin position="413"/>
        <end position="425"/>
    </location>
</feature>
<protein>
    <recommendedName>
        <fullName evidence="7">PUM-HD domain-containing protein</fullName>
    </recommendedName>
</protein>
<keyword evidence="3" id="KW-0677">Repeat</keyword>
<feature type="repeat" description="Pumilio" evidence="5">
    <location>
        <begin position="921"/>
        <end position="956"/>
    </location>
</feature>
<dbReference type="SMART" id="SM00025">
    <property type="entry name" value="Pumilio"/>
    <property type="match status" value="8"/>
</dbReference>
<dbReference type="InterPro" id="IPR033712">
    <property type="entry name" value="Pumilio_RNA-bd"/>
</dbReference>
<dbReference type="PROSITE" id="PS50303">
    <property type="entry name" value="PUM_HD"/>
    <property type="match status" value="1"/>
</dbReference>
<name>A0AAV8V2V0_9RHOD</name>
<evidence type="ECO:0000256" key="6">
    <source>
        <dbReference type="SAM" id="MobiDB-lite"/>
    </source>
</evidence>
<evidence type="ECO:0000259" key="7">
    <source>
        <dbReference type="PROSITE" id="PS50303"/>
    </source>
</evidence>
<organism evidence="8 9">
    <name type="scientific">Rhodosorus marinus</name>
    <dbReference type="NCBI Taxonomy" id="101924"/>
    <lineage>
        <taxon>Eukaryota</taxon>
        <taxon>Rhodophyta</taxon>
        <taxon>Stylonematophyceae</taxon>
        <taxon>Stylonematales</taxon>
        <taxon>Stylonemataceae</taxon>
        <taxon>Rhodosorus</taxon>
    </lineage>
</organism>
<dbReference type="InterPro" id="IPR033133">
    <property type="entry name" value="PUM-HD"/>
</dbReference>
<keyword evidence="9" id="KW-1185">Reference proteome</keyword>
<proteinExistence type="predicted"/>
<dbReference type="SUPFAM" id="SSF48371">
    <property type="entry name" value="ARM repeat"/>
    <property type="match status" value="1"/>
</dbReference>
<feature type="compositionally biased region" description="Low complexity" evidence="6">
    <location>
        <begin position="340"/>
        <end position="350"/>
    </location>
</feature>
<dbReference type="FunFam" id="1.25.10.10:FF:000004">
    <property type="entry name" value="Pumilio homolog 1 isoform 2"/>
    <property type="match status" value="1"/>
</dbReference>
<dbReference type="GO" id="GO:0003729">
    <property type="term" value="F:mRNA binding"/>
    <property type="evidence" value="ECO:0007669"/>
    <property type="project" value="TreeGrafter"/>
</dbReference>
<dbReference type="CDD" id="cd07920">
    <property type="entry name" value="Pumilio"/>
    <property type="match status" value="1"/>
</dbReference>
<evidence type="ECO:0000256" key="1">
    <source>
        <dbReference type="ARBA" id="ARBA00004496"/>
    </source>
</evidence>
<feature type="compositionally biased region" description="Low complexity" evidence="6">
    <location>
        <begin position="357"/>
        <end position="396"/>
    </location>
</feature>
<feature type="region of interest" description="Disordered" evidence="6">
    <location>
        <begin position="145"/>
        <end position="433"/>
    </location>
</feature>
<dbReference type="GO" id="GO:0010608">
    <property type="term" value="P:post-transcriptional regulation of gene expression"/>
    <property type="evidence" value="ECO:0007669"/>
    <property type="project" value="TreeGrafter"/>
</dbReference>
<keyword evidence="2" id="KW-0963">Cytoplasm</keyword>
<dbReference type="InterPro" id="IPR016024">
    <property type="entry name" value="ARM-type_fold"/>
</dbReference>
<dbReference type="InterPro" id="IPR011989">
    <property type="entry name" value="ARM-like"/>
</dbReference>
<dbReference type="Pfam" id="PF00806">
    <property type="entry name" value="PUF"/>
    <property type="match status" value="8"/>
</dbReference>
<feature type="region of interest" description="Disordered" evidence="6">
    <location>
        <begin position="628"/>
        <end position="677"/>
    </location>
</feature>
<feature type="repeat" description="Pumilio" evidence="5">
    <location>
        <begin position="741"/>
        <end position="776"/>
    </location>
</feature>
<keyword evidence="4" id="KW-0694">RNA-binding</keyword>
<dbReference type="Proteomes" id="UP001157974">
    <property type="component" value="Unassembled WGS sequence"/>
</dbReference>
<feature type="repeat" description="Pumilio" evidence="5">
    <location>
        <begin position="849"/>
        <end position="884"/>
    </location>
</feature>